<name>A0ACC0V1U9_9HYPO</name>
<dbReference type="EMBL" id="CM047943">
    <property type="protein sequence ID" value="KAI9899885.1"/>
    <property type="molecule type" value="Genomic_DNA"/>
</dbReference>
<evidence type="ECO:0000313" key="2">
    <source>
        <dbReference type="Proteomes" id="UP001163324"/>
    </source>
</evidence>
<proteinExistence type="predicted"/>
<keyword evidence="2" id="KW-1185">Reference proteome</keyword>
<protein>
    <submittedName>
        <fullName evidence="1">Uncharacterized protein</fullName>
    </submittedName>
</protein>
<evidence type="ECO:0000313" key="1">
    <source>
        <dbReference type="EMBL" id="KAI9899885.1"/>
    </source>
</evidence>
<organism evidence="1 2">
    <name type="scientific">Trichothecium roseum</name>
    <dbReference type="NCBI Taxonomy" id="47278"/>
    <lineage>
        <taxon>Eukaryota</taxon>
        <taxon>Fungi</taxon>
        <taxon>Dikarya</taxon>
        <taxon>Ascomycota</taxon>
        <taxon>Pezizomycotina</taxon>
        <taxon>Sordariomycetes</taxon>
        <taxon>Hypocreomycetidae</taxon>
        <taxon>Hypocreales</taxon>
        <taxon>Hypocreales incertae sedis</taxon>
        <taxon>Trichothecium</taxon>
    </lineage>
</organism>
<dbReference type="Proteomes" id="UP001163324">
    <property type="component" value="Chromosome 4"/>
</dbReference>
<sequence length="304" mass="33697">MAPGARGGSGGGSGGGAVSYRSYFQGLWTNTLVPDYIGLGFLAVTWILIAVFVRPFHRFFFINDLAISFPHAEVERVSVPLNFVYALFIPLGFLIAVNTLRRVSSQKHESTYLAFAISLMLTPVITDIIKNAVGRPRPDLLARCQPSSDAPTDIPVDISVCTTDANTHLLQDGWRSFPSGHSSFAFAGLGFTGIWLAGQLHVFHHHGKRDLPRALLCMVPLLGAALIAISRCEDYRHDVYDVTVGSALGMLVAWWSYRRHWPPLSSSRCSEPYPPPGEEQNLEDEPEPRWQRVRDEEERGVDHA</sequence>
<comment type="caution">
    <text evidence="1">The sequence shown here is derived from an EMBL/GenBank/DDBJ whole genome shotgun (WGS) entry which is preliminary data.</text>
</comment>
<accession>A0ACC0V1U9</accession>
<reference evidence="1" key="1">
    <citation type="submission" date="2022-10" db="EMBL/GenBank/DDBJ databases">
        <title>Complete Genome of Trichothecium roseum strain YXFP-22015, a Plant Pathogen Isolated from Citrus.</title>
        <authorList>
            <person name="Wang Y."/>
            <person name="Zhu L."/>
        </authorList>
    </citation>
    <scope>NUCLEOTIDE SEQUENCE</scope>
    <source>
        <strain evidence="1">YXFP-22015</strain>
    </source>
</reference>
<gene>
    <name evidence="1" type="ORF">N3K66_004147</name>
</gene>